<dbReference type="Proteomes" id="UP000681967">
    <property type="component" value="Unassembled WGS sequence"/>
</dbReference>
<evidence type="ECO:0000259" key="9">
    <source>
        <dbReference type="PROSITE" id="PS50217"/>
    </source>
</evidence>
<dbReference type="Proteomes" id="UP000663842">
    <property type="component" value="Unassembled WGS sequence"/>
</dbReference>
<protein>
    <recommendedName>
        <fullName evidence="9">BZIP domain-containing protein</fullName>
    </recommendedName>
</protein>
<dbReference type="EMBL" id="CAJNRE010010575">
    <property type="protein sequence ID" value="CAF2092404.1"/>
    <property type="molecule type" value="Genomic_DNA"/>
</dbReference>
<dbReference type="OrthoDB" id="6022300at2759"/>
<dbReference type="FunFam" id="1.20.5.170:FF:000025">
    <property type="entry name" value="nuclear factor interleukin-3-regulated protein-like"/>
    <property type="match status" value="1"/>
</dbReference>
<dbReference type="Proteomes" id="UP000663824">
    <property type="component" value="Unassembled WGS sequence"/>
</dbReference>
<keyword evidence="3" id="KW-0805">Transcription regulation</keyword>
<keyword evidence="6" id="KW-0539">Nucleus</keyword>
<dbReference type="Proteomes" id="UP000663866">
    <property type="component" value="Unassembled WGS sequence"/>
</dbReference>
<dbReference type="GO" id="GO:0000978">
    <property type="term" value="F:RNA polymerase II cis-regulatory region sequence-specific DNA binding"/>
    <property type="evidence" value="ECO:0007669"/>
    <property type="project" value="TreeGrafter"/>
</dbReference>
<dbReference type="EMBL" id="CAJNOV010014529">
    <property type="protein sequence ID" value="CAF1553632.1"/>
    <property type="molecule type" value="Genomic_DNA"/>
</dbReference>
<evidence type="ECO:0000313" key="19">
    <source>
        <dbReference type="EMBL" id="CAF4291413.1"/>
    </source>
</evidence>
<comment type="similarity">
    <text evidence="2">Belongs to the bZIP family. NFIL3 subfamily.</text>
</comment>
<dbReference type="EMBL" id="CAJOBH010005411">
    <property type="protein sequence ID" value="CAF4023423.1"/>
    <property type="molecule type" value="Genomic_DNA"/>
</dbReference>
<organism evidence="14 20">
    <name type="scientific">Rotaria magnacalcarata</name>
    <dbReference type="NCBI Taxonomy" id="392030"/>
    <lineage>
        <taxon>Eukaryota</taxon>
        <taxon>Metazoa</taxon>
        <taxon>Spiralia</taxon>
        <taxon>Gnathifera</taxon>
        <taxon>Rotifera</taxon>
        <taxon>Eurotatoria</taxon>
        <taxon>Bdelloidea</taxon>
        <taxon>Philodinida</taxon>
        <taxon>Philodinidae</taxon>
        <taxon>Rotaria</taxon>
    </lineage>
</organism>
<comment type="caution">
    <text evidence="14">The sequence shown here is derived from an EMBL/GenBank/DDBJ whole genome shotgun (WGS) entry which is preliminary data.</text>
</comment>
<name>A0A816UW55_9BILA</name>
<dbReference type="AlphaFoldDB" id="A0A816UW55"/>
<dbReference type="SMART" id="SM00338">
    <property type="entry name" value="BRLZ"/>
    <property type="match status" value="1"/>
</dbReference>
<dbReference type="InterPro" id="IPR046347">
    <property type="entry name" value="bZIP_sf"/>
</dbReference>
<evidence type="ECO:0000313" key="16">
    <source>
        <dbReference type="EMBL" id="CAF4023423.1"/>
    </source>
</evidence>
<comment type="subcellular location">
    <subcellularLocation>
        <location evidence="1">Nucleus</location>
    </subcellularLocation>
</comment>
<dbReference type="CDD" id="cd14695">
    <property type="entry name" value="bZIP_HLF"/>
    <property type="match status" value="1"/>
</dbReference>
<keyword evidence="4" id="KW-0238">DNA-binding</keyword>
<dbReference type="Gene3D" id="1.20.5.170">
    <property type="match status" value="1"/>
</dbReference>
<reference evidence="14" key="1">
    <citation type="submission" date="2021-02" db="EMBL/GenBank/DDBJ databases">
        <authorList>
            <person name="Nowell W R."/>
        </authorList>
    </citation>
    <scope>NUCLEOTIDE SEQUENCE</scope>
</reference>
<dbReference type="PROSITE" id="PS50217">
    <property type="entry name" value="BZIP"/>
    <property type="match status" value="1"/>
</dbReference>
<gene>
    <name evidence="16" type="ORF">BYL167_LOCUS14916</name>
    <name evidence="11" type="ORF">CJN711_LOCUS30605</name>
    <name evidence="19" type="ORF">GIL414_LOCUS25424</name>
    <name evidence="10" type="ORF">KQP761_LOCUS8919</name>
    <name evidence="13" type="ORF">MBJ925_LOCUS20669</name>
    <name evidence="15" type="ORF">OVN521_LOCUS12623</name>
    <name evidence="17" type="ORF">SMN809_LOCUS13629</name>
    <name evidence="18" type="ORF">UXM345_LOCUS22849</name>
    <name evidence="14" type="ORF">WKI299_LOCUS23423</name>
    <name evidence="12" type="ORF">XDN619_LOCUS1991</name>
</gene>
<dbReference type="GO" id="GO:0000981">
    <property type="term" value="F:DNA-binding transcription factor activity, RNA polymerase II-specific"/>
    <property type="evidence" value="ECO:0007669"/>
    <property type="project" value="TreeGrafter"/>
</dbReference>
<evidence type="ECO:0000256" key="2">
    <source>
        <dbReference type="ARBA" id="ARBA00006079"/>
    </source>
</evidence>
<keyword evidence="5" id="KW-0804">Transcription</keyword>
<dbReference type="Proteomes" id="UP000663887">
    <property type="component" value="Unassembled WGS sequence"/>
</dbReference>
<evidence type="ECO:0000313" key="12">
    <source>
        <dbReference type="EMBL" id="CAF1973197.1"/>
    </source>
</evidence>
<dbReference type="EMBL" id="CAJNOW010003548">
    <property type="protein sequence ID" value="CAF1385164.1"/>
    <property type="molecule type" value="Genomic_DNA"/>
</dbReference>
<dbReference type="EMBL" id="CAJOBJ010034365">
    <property type="protein sequence ID" value="CAF4291413.1"/>
    <property type="molecule type" value="Genomic_DNA"/>
</dbReference>
<dbReference type="EMBL" id="CAJOBF010003835">
    <property type="protein sequence ID" value="CAF4111354.1"/>
    <property type="molecule type" value="Genomic_DNA"/>
</dbReference>
<keyword evidence="7" id="KW-0175">Coiled coil</keyword>
<evidence type="ECO:0000313" key="13">
    <source>
        <dbReference type="EMBL" id="CAF2092404.1"/>
    </source>
</evidence>
<evidence type="ECO:0000313" key="15">
    <source>
        <dbReference type="EMBL" id="CAF3957876.1"/>
    </source>
</evidence>
<dbReference type="Proteomes" id="UP000681720">
    <property type="component" value="Unassembled WGS sequence"/>
</dbReference>
<evidence type="ECO:0000256" key="8">
    <source>
        <dbReference type="SAM" id="MobiDB-lite"/>
    </source>
</evidence>
<dbReference type="InterPro" id="IPR004827">
    <property type="entry name" value="bZIP"/>
</dbReference>
<evidence type="ECO:0000256" key="6">
    <source>
        <dbReference type="ARBA" id="ARBA00023242"/>
    </source>
</evidence>
<feature type="coiled-coil region" evidence="7">
    <location>
        <begin position="144"/>
        <end position="171"/>
    </location>
</feature>
<accession>A0A816UW55</accession>
<dbReference type="SUPFAM" id="SSF57959">
    <property type="entry name" value="Leucine zipper domain"/>
    <property type="match status" value="1"/>
</dbReference>
<evidence type="ECO:0000256" key="1">
    <source>
        <dbReference type="ARBA" id="ARBA00004123"/>
    </source>
</evidence>
<evidence type="ECO:0000313" key="21">
    <source>
        <dbReference type="Proteomes" id="UP000663866"/>
    </source>
</evidence>
<evidence type="ECO:0000256" key="7">
    <source>
        <dbReference type="SAM" id="Coils"/>
    </source>
</evidence>
<proteinExistence type="inferred from homology"/>
<dbReference type="EMBL" id="CAJOBI010005436">
    <property type="protein sequence ID" value="CAF4031966.1"/>
    <property type="molecule type" value="Genomic_DNA"/>
</dbReference>
<evidence type="ECO:0000313" key="11">
    <source>
        <dbReference type="EMBL" id="CAF1553632.1"/>
    </source>
</evidence>
<dbReference type="Proteomes" id="UP000663856">
    <property type="component" value="Unassembled WGS sequence"/>
</dbReference>
<dbReference type="Proteomes" id="UP000663855">
    <property type="component" value="Unassembled WGS sequence"/>
</dbReference>
<dbReference type="Proteomes" id="UP000663834">
    <property type="component" value="Unassembled WGS sequence"/>
</dbReference>
<feature type="region of interest" description="Disordered" evidence="8">
    <location>
        <begin position="93"/>
        <end position="113"/>
    </location>
</feature>
<evidence type="ECO:0000313" key="20">
    <source>
        <dbReference type="Proteomes" id="UP000663856"/>
    </source>
</evidence>
<evidence type="ECO:0000313" key="14">
    <source>
        <dbReference type="EMBL" id="CAF2117016.1"/>
    </source>
</evidence>
<dbReference type="EMBL" id="CAJNRG010000095">
    <property type="protein sequence ID" value="CAF1973197.1"/>
    <property type="molecule type" value="Genomic_DNA"/>
</dbReference>
<keyword evidence="21" id="KW-1185">Reference proteome</keyword>
<dbReference type="Proteomes" id="UP000676336">
    <property type="component" value="Unassembled WGS sequence"/>
</dbReference>
<sequence>METNEENTNKNQQDLFLKYFIESIQKQQEQSGPFDFSTKFSQQSSALVQNKHQPFGSYSSLDNQLNSNEDRLKQFYKHLLNLSQQNEIKISVSNNSTPEKKHLSPTSSKNQDDLYWERRKKNNEAAKRSRDARRVKEDRMAFKAAWLEQENVKLRLENAQLKQENIQLRCKIYSSIES</sequence>
<dbReference type="GO" id="GO:0005634">
    <property type="term" value="C:nucleus"/>
    <property type="evidence" value="ECO:0007669"/>
    <property type="project" value="UniProtKB-SubCell"/>
</dbReference>
<evidence type="ECO:0000313" key="17">
    <source>
        <dbReference type="EMBL" id="CAF4031966.1"/>
    </source>
</evidence>
<feature type="domain" description="BZIP" evidence="9">
    <location>
        <begin position="112"/>
        <end position="169"/>
    </location>
</feature>
<evidence type="ECO:0000256" key="4">
    <source>
        <dbReference type="ARBA" id="ARBA00023125"/>
    </source>
</evidence>
<dbReference type="PANTHER" id="PTHR11988:SF56">
    <property type="entry name" value="TRANSCRIPTION FACTOR CES-2"/>
    <property type="match status" value="1"/>
</dbReference>
<evidence type="ECO:0000256" key="5">
    <source>
        <dbReference type="ARBA" id="ARBA00023163"/>
    </source>
</evidence>
<evidence type="ECO:0000256" key="3">
    <source>
        <dbReference type="ARBA" id="ARBA00023015"/>
    </source>
</evidence>
<evidence type="ECO:0000313" key="18">
    <source>
        <dbReference type="EMBL" id="CAF4111354.1"/>
    </source>
</evidence>
<dbReference type="EMBL" id="CAJOBG010001777">
    <property type="protein sequence ID" value="CAF3957876.1"/>
    <property type="molecule type" value="Genomic_DNA"/>
</dbReference>
<evidence type="ECO:0000313" key="10">
    <source>
        <dbReference type="EMBL" id="CAF1385164.1"/>
    </source>
</evidence>
<dbReference type="EMBL" id="CAJNRF010010099">
    <property type="protein sequence ID" value="CAF2117016.1"/>
    <property type="molecule type" value="Genomic_DNA"/>
</dbReference>
<dbReference type="InterPro" id="IPR040223">
    <property type="entry name" value="PAR_bZIP"/>
</dbReference>
<dbReference type="PANTHER" id="PTHR11988">
    <property type="entry name" value="THYROTROPH EMBRYONIC FACTOR RELATED"/>
    <property type="match status" value="1"/>
</dbReference>
<dbReference type="Pfam" id="PF07716">
    <property type="entry name" value="bZIP_2"/>
    <property type="match status" value="1"/>
</dbReference>